<dbReference type="EMBL" id="CM035429">
    <property type="protein sequence ID" value="KAH7299795.1"/>
    <property type="molecule type" value="Genomic_DNA"/>
</dbReference>
<dbReference type="AlphaFoldDB" id="A0A8T2RW66"/>
<dbReference type="Proteomes" id="UP000825935">
    <property type="component" value="Chromosome 24"/>
</dbReference>
<evidence type="ECO:0000313" key="2">
    <source>
        <dbReference type="EMBL" id="KAH7299795.1"/>
    </source>
</evidence>
<name>A0A8T2RW66_CERRI</name>
<evidence type="ECO:0000313" key="3">
    <source>
        <dbReference type="Proteomes" id="UP000825935"/>
    </source>
</evidence>
<sequence length="449" mass="49934">MMGSADITYPNPFIPRELLVPPPFHPISSVTDPRFAYIQDIIEHEYALVESIPEEDKAGLMPIIRFIRNTLQNPVAGLIQPSTESAVDALRIANAARTGTSHGDQGIAAFSHRKREDIIDIMPHVSASHKMQSQFPKRLVICEFPRNHTLEGTCTSHDYSTGQMSESFRALMSWDMVASKRTTCCQQGTGTEHSLRQNAPINTSAGIESANTTRHSFPAQSEQGQQLKEGLTSPCSMVETVDCEQNTLTSVEKDPDIKLTKNHSSTVDGFNLEELRRSLRPADDKVASDDLSDIQSIEANVCAEGGLDAEDDNGEEENNSRCSHSCESYEGEEQDASDVEWPLNWSSESMSPTIFLEENLQFPKITCRRRNVVKKSVGWIGKVGAQPLFARVRHKRQCNLPCCTGCESVSKRRKTTGNGFKKCSRISSLNKVTSFAQLLHFIGYFTSWN</sequence>
<gene>
    <name evidence="2" type="ORF">KP509_24G030000</name>
</gene>
<organism evidence="2 3">
    <name type="scientific">Ceratopteris richardii</name>
    <name type="common">Triangle waterfern</name>
    <dbReference type="NCBI Taxonomy" id="49495"/>
    <lineage>
        <taxon>Eukaryota</taxon>
        <taxon>Viridiplantae</taxon>
        <taxon>Streptophyta</taxon>
        <taxon>Embryophyta</taxon>
        <taxon>Tracheophyta</taxon>
        <taxon>Polypodiopsida</taxon>
        <taxon>Polypodiidae</taxon>
        <taxon>Polypodiales</taxon>
        <taxon>Pteridineae</taxon>
        <taxon>Pteridaceae</taxon>
        <taxon>Parkerioideae</taxon>
        <taxon>Ceratopteris</taxon>
    </lineage>
</organism>
<feature type="region of interest" description="Disordered" evidence="1">
    <location>
        <begin position="305"/>
        <end position="327"/>
    </location>
</feature>
<feature type="compositionally biased region" description="Acidic residues" evidence="1">
    <location>
        <begin position="307"/>
        <end position="317"/>
    </location>
</feature>
<reference evidence="2" key="1">
    <citation type="submission" date="2021-08" db="EMBL/GenBank/DDBJ databases">
        <title>WGS assembly of Ceratopteris richardii.</title>
        <authorList>
            <person name="Marchant D.B."/>
            <person name="Chen G."/>
            <person name="Jenkins J."/>
            <person name="Shu S."/>
            <person name="Leebens-Mack J."/>
            <person name="Grimwood J."/>
            <person name="Schmutz J."/>
            <person name="Soltis P."/>
            <person name="Soltis D."/>
            <person name="Chen Z.-H."/>
        </authorList>
    </citation>
    <scope>NUCLEOTIDE SEQUENCE</scope>
    <source>
        <strain evidence="2">Whitten #5841</strain>
        <tissue evidence="2">Leaf</tissue>
    </source>
</reference>
<protein>
    <submittedName>
        <fullName evidence="2">Uncharacterized protein</fullName>
    </submittedName>
</protein>
<comment type="caution">
    <text evidence="2">The sequence shown here is derived from an EMBL/GenBank/DDBJ whole genome shotgun (WGS) entry which is preliminary data.</text>
</comment>
<feature type="compositionally biased region" description="Polar residues" evidence="1">
    <location>
        <begin position="211"/>
        <end position="226"/>
    </location>
</feature>
<accession>A0A8T2RW66</accession>
<evidence type="ECO:0000256" key="1">
    <source>
        <dbReference type="SAM" id="MobiDB-lite"/>
    </source>
</evidence>
<keyword evidence="3" id="KW-1185">Reference proteome</keyword>
<proteinExistence type="predicted"/>
<feature type="region of interest" description="Disordered" evidence="1">
    <location>
        <begin position="211"/>
        <end position="233"/>
    </location>
</feature>